<dbReference type="GeneID" id="20348168"/>
<organism evidence="2">
    <name type="scientific">Gaeumannomyces tritici (strain R3-111a-1)</name>
    <name type="common">Wheat and barley take-all root rot fungus</name>
    <name type="synonym">Gaeumannomyces graminis var. tritici</name>
    <dbReference type="NCBI Taxonomy" id="644352"/>
    <lineage>
        <taxon>Eukaryota</taxon>
        <taxon>Fungi</taxon>
        <taxon>Dikarya</taxon>
        <taxon>Ascomycota</taxon>
        <taxon>Pezizomycotina</taxon>
        <taxon>Sordariomycetes</taxon>
        <taxon>Sordariomycetidae</taxon>
        <taxon>Magnaporthales</taxon>
        <taxon>Magnaporthaceae</taxon>
        <taxon>Gaeumannomyces</taxon>
    </lineage>
</organism>
<dbReference type="RefSeq" id="XP_009223799.1">
    <property type="nucleotide sequence ID" value="XM_009225535.1"/>
</dbReference>
<dbReference type="EMBL" id="GL385398">
    <property type="protein sequence ID" value="EJT73855.1"/>
    <property type="molecule type" value="Genomic_DNA"/>
</dbReference>
<dbReference type="InterPro" id="IPR029058">
    <property type="entry name" value="AB_hydrolase_fold"/>
</dbReference>
<reference evidence="3" key="4">
    <citation type="journal article" date="2015" name="G3 (Bethesda)">
        <title>Genome sequences of three phytopathogenic species of the Magnaporthaceae family of fungi.</title>
        <authorList>
            <person name="Okagaki L.H."/>
            <person name="Nunes C.C."/>
            <person name="Sailsbery J."/>
            <person name="Clay B."/>
            <person name="Brown D."/>
            <person name="John T."/>
            <person name="Oh Y."/>
            <person name="Young N."/>
            <person name="Fitzgerald M."/>
            <person name="Haas B.J."/>
            <person name="Zeng Q."/>
            <person name="Young S."/>
            <person name="Adiconis X."/>
            <person name="Fan L."/>
            <person name="Levin J.Z."/>
            <person name="Mitchell T.K."/>
            <person name="Okubara P.A."/>
            <person name="Farman M.L."/>
            <person name="Kohn L.M."/>
            <person name="Birren B."/>
            <person name="Ma L.-J."/>
            <person name="Dean R.A."/>
        </authorList>
    </citation>
    <scope>NUCLEOTIDE SEQUENCE</scope>
    <source>
        <strain evidence="3">R3-111a-1</strain>
    </source>
</reference>
<evidence type="ECO:0008006" key="5">
    <source>
        <dbReference type="Google" id="ProtNLM"/>
    </source>
</evidence>
<evidence type="ECO:0000313" key="3">
    <source>
        <dbReference type="EnsemblFungi" id="EJT73855"/>
    </source>
</evidence>
<dbReference type="AlphaFoldDB" id="J3P2G3"/>
<feature type="region of interest" description="Disordered" evidence="1">
    <location>
        <begin position="104"/>
        <end position="151"/>
    </location>
</feature>
<dbReference type="HOGENOM" id="CLU_017835_0_0_1"/>
<reference evidence="2" key="2">
    <citation type="submission" date="2010-07" db="EMBL/GenBank/DDBJ databases">
        <authorList>
            <consortium name="The Broad Institute Genome Sequencing Platform"/>
            <consortium name="Broad Institute Genome Sequencing Center for Infectious Disease"/>
            <person name="Ma L.-J."/>
            <person name="Dead R."/>
            <person name="Young S."/>
            <person name="Zeng Q."/>
            <person name="Koehrsen M."/>
            <person name="Alvarado L."/>
            <person name="Berlin A."/>
            <person name="Chapman S.B."/>
            <person name="Chen Z."/>
            <person name="Freedman E."/>
            <person name="Gellesch M."/>
            <person name="Goldberg J."/>
            <person name="Griggs A."/>
            <person name="Gujja S."/>
            <person name="Heilman E.R."/>
            <person name="Heiman D."/>
            <person name="Hepburn T."/>
            <person name="Howarth C."/>
            <person name="Jen D."/>
            <person name="Larson L."/>
            <person name="Mehta T."/>
            <person name="Neiman D."/>
            <person name="Pearson M."/>
            <person name="Roberts A."/>
            <person name="Saif S."/>
            <person name="Shea T."/>
            <person name="Shenoy N."/>
            <person name="Sisk P."/>
            <person name="Stolte C."/>
            <person name="Sykes S."/>
            <person name="Walk T."/>
            <person name="White J."/>
            <person name="Yandava C."/>
            <person name="Haas B."/>
            <person name="Nusbaum C."/>
            <person name="Birren B."/>
        </authorList>
    </citation>
    <scope>NUCLEOTIDE SEQUENCE</scope>
    <source>
        <strain evidence="2">R3-111a-1</strain>
    </source>
</reference>
<protein>
    <recommendedName>
        <fullName evidence="5">Alpha/beta hydrolase fold-3 domain-containing protein</fullName>
    </recommendedName>
</protein>
<dbReference type="eggNOG" id="ENOG502ST7S">
    <property type="taxonomic scope" value="Eukaryota"/>
</dbReference>
<evidence type="ECO:0000256" key="1">
    <source>
        <dbReference type="SAM" id="MobiDB-lite"/>
    </source>
</evidence>
<reference evidence="4" key="1">
    <citation type="submission" date="2010-07" db="EMBL/GenBank/DDBJ databases">
        <title>The genome sequence of Gaeumannomyces graminis var. tritici strain R3-111a-1.</title>
        <authorList>
            <consortium name="The Broad Institute Genome Sequencing Platform"/>
            <person name="Ma L.-J."/>
            <person name="Dead R."/>
            <person name="Young S."/>
            <person name="Zeng Q."/>
            <person name="Koehrsen M."/>
            <person name="Alvarado L."/>
            <person name="Berlin A."/>
            <person name="Chapman S.B."/>
            <person name="Chen Z."/>
            <person name="Freedman E."/>
            <person name="Gellesch M."/>
            <person name="Goldberg J."/>
            <person name="Griggs A."/>
            <person name="Gujja S."/>
            <person name="Heilman E.R."/>
            <person name="Heiman D."/>
            <person name="Hepburn T."/>
            <person name="Howarth C."/>
            <person name="Jen D."/>
            <person name="Larson L."/>
            <person name="Mehta T."/>
            <person name="Neiman D."/>
            <person name="Pearson M."/>
            <person name="Roberts A."/>
            <person name="Saif S."/>
            <person name="Shea T."/>
            <person name="Shenoy N."/>
            <person name="Sisk P."/>
            <person name="Stolte C."/>
            <person name="Sykes S."/>
            <person name="Walk T."/>
            <person name="White J."/>
            <person name="Yandava C."/>
            <person name="Haas B."/>
            <person name="Nusbaum C."/>
            <person name="Birren B."/>
        </authorList>
    </citation>
    <scope>NUCLEOTIDE SEQUENCE [LARGE SCALE GENOMIC DNA]</scope>
    <source>
        <strain evidence="4">R3-111a-1</strain>
    </source>
</reference>
<dbReference type="OrthoDB" id="5396420at2759"/>
<dbReference type="SUPFAM" id="SSF53474">
    <property type="entry name" value="alpha/beta-Hydrolases"/>
    <property type="match status" value="1"/>
</dbReference>
<reference evidence="3" key="5">
    <citation type="submission" date="2018-04" db="UniProtKB">
        <authorList>
            <consortium name="EnsemblFungi"/>
        </authorList>
    </citation>
    <scope>IDENTIFICATION</scope>
    <source>
        <strain evidence="3">R3-111a-1</strain>
    </source>
</reference>
<dbReference type="STRING" id="644352.J3P2G3"/>
<dbReference type="Gene3D" id="3.40.50.1820">
    <property type="entry name" value="alpha/beta hydrolase"/>
    <property type="match status" value="1"/>
</dbReference>
<evidence type="ECO:0000313" key="2">
    <source>
        <dbReference type="EMBL" id="EJT73855.1"/>
    </source>
</evidence>
<dbReference type="Proteomes" id="UP000006039">
    <property type="component" value="Unassembled WGS sequence"/>
</dbReference>
<gene>
    <name evidence="3" type="primary">20348168</name>
    <name evidence="2" type="ORF">GGTG_07710</name>
</gene>
<keyword evidence="4" id="KW-1185">Reference proteome</keyword>
<proteinExistence type="predicted"/>
<name>J3P2G3_GAET3</name>
<reference evidence="2" key="3">
    <citation type="submission" date="2010-09" db="EMBL/GenBank/DDBJ databases">
        <title>Annotation of Gaeumannomyces graminis var. tritici R3-111a-1.</title>
        <authorList>
            <consortium name="The Broad Institute Genome Sequencing Platform"/>
            <person name="Ma L.-J."/>
            <person name="Dead R."/>
            <person name="Young S.K."/>
            <person name="Zeng Q."/>
            <person name="Gargeya S."/>
            <person name="Fitzgerald M."/>
            <person name="Haas B."/>
            <person name="Abouelleil A."/>
            <person name="Alvarado L."/>
            <person name="Arachchi H.M."/>
            <person name="Berlin A."/>
            <person name="Brown A."/>
            <person name="Chapman S.B."/>
            <person name="Chen Z."/>
            <person name="Dunbar C."/>
            <person name="Freedman E."/>
            <person name="Gearin G."/>
            <person name="Gellesch M."/>
            <person name="Goldberg J."/>
            <person name="Griggs A."/>
            <person name="Gujja S."/>
            <person name="Heiman D."/>
            <person name="Howarth C."/>
            <person name="Larson L."/>
            <person name="Lui A."/>
            <person name="MacDonald P.J.P."/>
            <person name="Mehta T."/>
            <person name="Montmayeur A."/>
            <person name="Murphy C."/>
            <person name="Neiman D."/>
            <person name="Pearson M."/>
            <person name="Priest M."/>
            <person name="Roberts A."/>
            <person name="Saif S."/>
            <person name="Shea T."/>
            <person name="Shenoy N."/>
            <person name="Sisk P."/>
            <person name="Stolte C."/>
            <person name="Sykes S."/>
            <person name="Yandava C."/>
            <person name="Wortman J."/>
            <person name="Nusbaum C."/>
            <person name="Birren B."/>
        </authorList>
    </citation>
    <scope>NUCLEOTIDE SEQUENCE</scope>
    <source>
        <strain evidence="2">R3-111a-1</strain>
    </source>
</reference>
<dbReference type="EnsemblFungi" id="EJT73855">
    <property type="protein sequence ID" value="EJT73855"/>
    <property type="gene ID" value="GGTG_07710"/>
</dbReference>
<evidence type="ECO:0000313" key="4">
    <source>
        <dbReference type="Proteomes" id="UP000006039"/>
    </source>
</evidence>
<accession>J3P2G3</accession>
<dbReference type="VEuPathDB" id="FungiDB:GGTG_07710"/>
<sequence length="481" mass="52874">MKICHRQLCLLATRPGSRAVLLSPGRRPLSSWSESDCDHVRLRCGSSGHITLGLHNLSRHSDDTPLLIYLPPFSRPAGMPLPRFIRPYPTVVIYYRWPEVTATDKGDETEQVSSPQIVRPGTDGDGDGDGDGGPLPIGAPHNSVTPTPPRWPTPLHDVLHGYSWITRNLAPQHALRRDIHVCGSYLGASLAAALGLTESQKFNGMAVRSVALHNGIYDWTTFLPGHAINWLPQQDGSSYNQADVEMMPEREERGETAFRYLKRVMPTLFGSPSSLFDPFASPCLFFHNAGFEAPPTFDQPLDANSDPNDIINLSLLEAGPDAGGFEPRMSSGEAADKNLEVTFKIPRPAHERFPPWGWDLKIPAALLLHESPADGDTIAISDGRVVKGRGNTAAAAKYRRRLLGGMESNGFASQAGRLAALMRRSIKLSELERRPGWDEDIAAVEQEADRRVRLRDVGSADLDDEAVEETVGNWLEENMGF</sequence>